<dbReference type="AlphaFoldDB" id="A0A844Y8Y8"/>
<gene>
    <name evidence="1" type="ORF">GRI47_11295</name>
</gene>
<dbReference type="OrthoDB" id="7595119at2"/>
<organism evidence="1 2">
    <name type="scientific">Qipengyuania pelagi</name>
    <dbReference type="NCBI Taxonomy" id="994320"/>
    <lineage>
        <taxon>Bacteria</taxon>
        <taxon>Pseudomonadati</taxon>
        <taxon>Pseudomonadota</taxon>
        <taxon>Alphaproteobacteria</taxon>
        <taxon>Sphingomonadales</taxon>
        <taxon>Erythrobacteraceae</taxon>
        <taxon>Qipengyuania</taxon>
    </lineage>
</organism>
<reference evidence="1 2" key="1">
    <citation type="submission" date="2019-12" db="EMBL/GenBank/DDBJ databases">
        <title>Genomic-based taxomic classification of the family Erythrobacteraceae.</title>
        <authorList>
            <person name="Xu L."/>
        </authorList>
    </citation>
    <scope>NUCLEOTIDE SEQUENCE [LARGE SCALE GENOMIC DNA]</scope>
    <source>
        <strain evidence="1 2">JCM 17468</strain>
    </source>
</reference>
<evidence type="ECO:0008006" key="3">
    <source>
        <dbReference type="Google" id="ProtNLM"/>
    </source>
</evidence>
<accession>A0A844Y8Y8</accession>
<dbReference type="EMBL" id="WTYD01000002">
    <property type="protein sequence ID" value="MXO54585.1"/>
    <property type="molecule type" value="Genomic_DNA"/>
</dbReference>
<comment type="caution">
    <text evidence="1">The sequence shown here is derived from an EMBL/GenBank/DDBJ whole genome shotgun (WGS) entry which is preliminary data.</text>
</comment>
<sequence>MLSKLDRGLWEVTTRGGRSVRSICVRDGSELVQLRHRGAACNRFVVEDAANEITVQYTCRGDGYGRTNIRRETNALAQIDSQGIEGGRPFQFAAEARRVGACR</sequence>
<name>A0A844Y8Y8_9SPHN</name>
<dbReference type="InterPro" id="IPR022061">
    <property type="entry name" value="DUF3617"/>
</dbReference>
<proteinExistence type="predicted"/>
<evidence type="ECO:0000313" key="2">
    <source>
        <dbReference type="Proteomes" id="UP000430272"/>
    </source>
</evidence>
<dbReference type="Proteomes" id="UP000430272">
    <property type="component" value="Unassembled WGS sequence"/>
</dbReference>
<evidence type="ECO:0000313" key="1">
    <source>
        <dbReference type="EMBL" id="MXO54585.1"/>
    </source>
</evidence>
<protein>
    <recommendedName>
        <fullName evidence="3">DUF3617 family protein</fullName>
    </recommendedName>
</protein>
<dbReference type="Pfam" id="PF12276">
    <property type="entry name" value="DUF3617"/>
    <property type="match status" value="1"/>
</dbReference>
<keyword evidence="2" id="KW-1185">Reference proteome</keyword>